<organism evidence="2 3">
    <name type="scientific">Larimichthys crocea</name>
    <name type="common">Large yellow croaker</name>
    <name type="synonym">Pseudosciaena crocea</name>
    <dbReference type="NCBI Taxonomy" id="215358"/>
    <lineage>
        <taxon>Eukaryota</taxon>
        <taxon>Metazoa</taxon>
        <taxon>Chordata</taxon>
        <taxon>Craniata</taxon>
        <taxon>Vertebrata</taxon>
        <taxon>Euteleostomi</taxon>
        <taxon>Actinopterygii</taxon>
        <taxon>Neopterygii</taxon>
        <taxon>Teleostei</taxon>
        <taxon>Neoteleostei</taxon>
        <taxon>Acanthomorphata</taxon>
        <taxon>Eupercaria</taxon>
        <taxon>Sciaenidae</taxon>
        <taxon>Larimichthys</taxon>
    </lineage>
</organism>
<dbReference type="EMBL" id="REGW02000016">
    <property type="protein sequence ID" value="KAE8285551.1"/>
    <property type="molecule type" value="Genomic_DNA"/>
</dbReference>
<evidence type="ECO:0000313" key="3">
    <source>
        <dbReference type="Proteomes" id="UP000424527"/>
    </source>
</evidence>
<dbReference type="Proteomes" id="UP000424527">
    <property type="component" value="Unassembled WGS sequence"/>
</dbReference>
<gene>
    <name evidence="2" type="ORF">D5F01_LYC17009</name>
</gene>
<name>A0A6G0I2P7_LARCR</name>
<comment type="caution">
    <text evidence="2">The sequence shown here is derived from an EMBL/GenBank/DDBJ whole genome shotgun (WGS) entry which is preliminary data.</text>
</comment>
<proteinExistence type="predicted"/>
<evidence type="ECO:0000313" key="2">
    <source>
        <dbReference type="EMBL" id="KAE8285551.1"/>
    </source>
</evidence>
<protein>
    <submittedName>
        <fullName evidence="2">Uncharacterized protein</fullName>
    </submittedName>
</protein>
<reference evidence="2 3" key="1">
    <citation type="submission" date="2019-07" db="EMBL/GenBank/DDBJ databases">
        <title>Chromosome genome assembly for large yellow croaker.</title>
        <authorList>
            <person name="Xiao S."/>
        </authorList>
    </citation>
    <scope>NUCLEOTIDE SEQUENCE [LARGE SCALE GENOMIC DNA]</scope>
    <source>
        <strain evidence="2">JMULYC20181020</strain>
        <tissue evidence="2">Muscle</tissue>
    </source>
</reference>
<sequence length="264" mass="29490">MSWTSRVHVDRLLTVEGTSPGQIQDQLDEAHRACQTQITSRPLETDETEPRDQTVLPESRVQIPSSPDTDYRIQIQTSGSRYRPQSPDTDLRVQIQTTESRYRPQGPDTDHRVQIQTSESRYRPQSPDTDLRVQIQTTGPDTDLRVQIQTSGSRYRPQGPDTEVETDEHLVVDSRSGNHSSLNDKAADDESDTNVNVENVTIKLSVVTLRLREVWVGVRWPGGCISVRGLEPGAWSLEPGAQAGCWVTSWDLCISRTDESGAAA</sequence>
<feature type="region of interest" description="Disordered" evidence="1">
    <location>
        <begin position="98"/>
        <end position="193"/>
    </location>
</feature>
<feature type="region of interest" description="Disordered" evidence="1">
    <location>
        <begin position="38"/>
        <end position="68"/>
    </location>
</feature>
<keyword evidence="3" id="KW-1185">Reference proteome</keyword>
<accession>A0A6G0I2P7</accession>
<dbReference type="AlphaFoldDB" id="A0A6G0I2P7"/>
<evidence type="ECO:0000256" key="1">
    <source>
        <dbReference type="SAM" id="MobiDB-lite"/>
    </source>
</evidence>